<evidence type="ECO:0000256" key="1">
    <source>
        <dbReference type="ARBA" id="ARBA00004496"/>
    </source>
</evidence>
<comment type="subcellular location">
    <subcellularLocation>
        <location evidence="1">Cytoplasm</location>
    </subcellularLocation>
</comment>
<dbReference type="GO" id="GO:0000054">
    <property type="term" value="P:ribosomal subunit export from nucleus"/>
    <property type="evidence" value="ECO:0007669"/>
    <property type="project" value="TreeGrafter"/>
</dbReference>
<dbReference type="Gene3D" id="3.40.50.300">
    <property type="entry name" value="P-loop containing nucleotide triphosphate hydrolases"/>
    <property type="match status" value="1"/>
</dbReference>
<evidence type="ECO:0000259" key="7">
    <source>
        <dbReference type="PROSITE" id="PS51721"/>
    </source>
</evidence>
<evidence type="ECO:0000313" key="9">
    <source>
        <dbReference type="Proteomes" id="UP000016088"/>
    </source>
</evidence>
<dbReference type="InterPro" id="IPR030378">
    <property type="entry name" value="G_CP_dom"/>
</dbReference>
<dbReference type="RefSeq" id="XP_013020152.1">
    <property type="nucleotide sequence ID" value="XM_013164698.1"/>
</dbReference>
<feature type="region of interest" description="Disordered" evidence="6">
    <location>
        <begin position="587"/>
        <end position="611"/>
    </location>
</feature>
<evidence type="ECO:0000313" key="8">
    <source>
        <dbReference type="EMBL" id="EPX71528.1"/>
    </source>
</evidence>
<dbReference type="eggNOG" id="KOG1424">
    <property type="taxonomic scope" value="Eukaryota"/>
</dbReference>
<dbReference type="OrthoDB" id="61815at2759"/>
<dbReference type="PANTHER" id="PTHR45709:SF2">
    <property type="entry name" value="LARGE SUBUNIT GTPASE 1 HOMOLOG"/>
    <property type="match status" value="1"/>
</dbReference>
<sequence>MVMPKSKNTIGLGRAIQADFAKSRKNRKGGLKHTTDLDPRAKKPALRSVTQESNLDEFLNTAELGEVDFVAEKQNVKVIQNPEQNPFLPTVEEAKNSRKRQEQNKDRLTIPRRPRWNESTTPEELDRMEKDSLLDWRRNLAQLQEVEGFVVTPFERNIQIWRQLWRVIERSDVVVQIVDARNPLFFRSANLEYYVKEVDPKKKNFLLVNKADMLTAEQRKYWAAYFNEHNISYLFFSARLAAESIMEEAEGVVDDVPESLKASETHTEDHRIATLDTLLGIFETYANNYAKDNGKLTFGLVGYPNVGKSSTINALVGHKTVSVSSTPGKTKHFQTINLTDKVTLLDCPGLVFPSFATTQADLVVDGVLPIDQMREHTGPSAMLANRIPKEVLEKIYTINIRTRPKEEGGSGVPSAEEVLFPYARSRGYMRAHHGTPDDSRAARILLKDYVNGKLIYVHPPPNYPDSDMQFNREHHLHYLSSVDEDVNRKLQNASLADKLALRESEEIDKEYFSENPHVRSFVRGTAASNIQGPEYKGRNTTQAFQRRLNDDGTPKYPMNAQGKPLSRRKARQISSLEIGVSPDAVLAASSKKHNKKNKRTKQRSGRVLDDF</sequence>
<feature type="compositionally biased region" description="Basic and acidic residues" evidence="6">
    <location>
        <begin position="92"/>
        <end position="109"/>
    </location>
</feature>
<feature type="compositionally biased region" description="Basic residues" evidence="6">
    <location>
        <begin position="590"/>
        <end position="604"/>
    </location>
</feature>
<dbReference type="InterPro" id="IPR043358">
    <property type="entry name" value="GNL1-like"/>
</dbReference>
<dbReference type="InterPro" id="IPR006073">
    <property type="entry name" value="GTP-bd"/>
</dbReference>
<dbReference type="FunFam" id="3.40.50.300:FF:001151">
    <property type="entry name" value="Large subunit GTPase 1"/>
    <property type="match status" value="1"/>
</dbReference>
<dbReference type="PANTHER" id="PTHR45709">
    <property type="entry name" value="LARGE SUBUNIT GTPASE 1 HOMOLOG-RELATED"/>
    <property type="match status" value="1"/>
</dbReference>
<dbReference type="GO" id="GO:0003924">
    <property type="term" value="F:GTPase activity"/>
    <property type="evidence" value="ECO:0007669"/>
    <property type="project" value="InterPro"/>
</dbReference>
<evidence type="ECO:0000256" key="4">
    <source>
        <dbReference type="ARBA" id="ARBA00022801"/>
    </source>
</evidence>
<keyword evidence="2" id="KW-0963">Cytoplasm</keyword>
<keyword evidence="9" id="KW-1185">Reference proteome</keyword>
<dbReference type="AlphaFoldDB" id="S9PVL9"/>
<dbReference type="VEuPathDB" id="FungiDB:SOCG_01745"/>
<dbReference type="HOGENOM" id="CLU_011072_5_0_1"/>
<dbReference type="EMBL" id="KE503208">
    <property type="protein sequence ID" value="EPX71528.1"/>
    <property type="molecule type" value="Genomic_DNA"/>
</dbReference>
<dbReference type="InterPro" id="IPR027417">
    <property type="entry name" value="P-loop_NTPase"/>
</dbReference>
<evidence type="ECO:0000256" key="2">
    <source>
        <dbReference type="ARBA" id="ARBA00022490"/>
    </source>
</evidence>
<gene>
    <name evidence="8" type="ORF">SOCG_01745</name>
</gene>
<keyword evidence="4" id="KW-0378">Hydrolase</keyword>
<feature type="region of interest" description="Disordered" evidence="6">
    <location>
        <begin position="88"/>
        <end position="124"/>
    </location>
</feature>
<dbReference type="PROSITE" id="PS51721">
    <property type="entry name" value="G_CP"/>
    <property type="match status" value="1"/>
</dbReference>
<dbReference type="SUPFAM" id="SSF52540">
    <property type="entry name" value="P-loop containing nucleoside triphosphate hydrolases"/>
    <property type="match status" value="1"/>
</dbReference>
<organism evidence="8 9">
    <name type="scientific">Schizosaccharomyces octosporus (strain yFS286)</name>
    <name type="common">Fission yeast</name>
    <name type="synonym">Octosporomyces octosporus</name>
    <dbReference type="NCBI Taxonomy" id="483514"/>
    <lineage>
        <taxon>Eukaryota</taxon>
        <taxon>Fungi</taxon>
        <taxon>Dikarya</taxon>
        <taxon>Ascomycota</taxon>
        <taxon>Taphrinomycotina</taxon>
        <taxon>Schizosaccharomycetes</taxon>
        <taxon>Schizosaccharomycetales</taxon>
        <taxon>Schizosaccharomycetaceae</taxon>
        <taxon>Schizosaccharomyces</taxon>
    </lineage>
</organism>
<protein>
    <submittedName>
        <fullName evidence="8">GTP binding protein</fullName>
    </submittedName>
</protein>
<proteinExistence type="predicted"/>
<feature type="region of interest" description="Disordered" evidence="6">
    <location>
        <begin position="1"/>
        <end position="49"/>
    </location>
</feature>
<evidence type="ECO:0000256" key="6">
    <source>
        <dbReference type="SAM" id="MobiDB-lite"/>
    </source>
</evidence>
<dbReference type="GeneID" id="25030725"/>
<feature type="domain" description="CP-type G" evidence="7">
    <location>
        <begin position="161"/>
        <end position="353"/>
    </location>
</feature>
<name>S9PVL9_SCHOY</name>
<evidence type="ECO:0000256" key="3">
    <source>
        <dbReference type="ARBA" id="ARBA00022741"/>
    </source>
</evidence>
<keyword evidence="3" id="KW-0547">Nucleotide-binding</keyword>
<dbReference type="Pfam" id="PF01926">
    <property type="entry name" value="MMR_HSR1"/>
    <property type="match status" value="1"/>
</dbReference>
<feature type="region of interest" description="Disordered" evidence="6">
    <location>
        <begin position="529"/>
        <end position="573"/>
    </location>
</feature>
<reference evidence="8 9" key="1">
    <citation type="journal article" date="2011" name="Science">
        <title>Comparative functional genomics of the fission yeasts.</title>
        <authorList>
            <person name="Rhind N."/>
            <person name="Chen Z."/>
            <person name="Yassour M."/>
            <person name="Thompson D.A."/>
            <person name="Haas B.J."/>
            <person name="Habib N."/>
            <person name="Wapinski I."/>
            <person name="Roy S."/>
            <person name="Lin M.F."/>
            <person name="Heiman D.I."/>
            <person name="Young S.K."/>
            <person name="Furuya K."/>
            <person name="Guo Y."/>
            <person name="Pidoux A."/>
            <person name="Chen H.M."/>
            <person name="Robbertse B."/>
            <person name="Goldberg J.M."/>
            <person name="Aoki K."/>
            <person name="Bayne E.H."/>
            <person name="Berlin A.M."/>
            <person name="Desjardins C.A."/>
            <person name="Dobbs E."/>
            <person name="Dukaj L."/>
            <person name="Fan L."/>
            <person name="FitzGerald M.G."/>
            <person name="French C."/>
            <person name="Gujja S."/>
            <person name="Hansen K."/>
            <person name="Keifenheim D."/>
            <person name="Levin J.Z."/>
            <person name="Mosher R.A."/>
            <person name="Mueller C.A."/>
            <person name="Pfiffner J."/>
            <person name="Priest M."/>
            <person name="Russ C."/>
            <person name="Smialowska A."/>
            <person name="Swoboda P."/>
            <person name="Sykes S.M."/>
            <person name="Vaughn M."/>
            <person name="Vengrova S."/>
            <person name="Yoder R."/>
            <person name="Zeng Q."/>
            <person name="Allshire R."/>
            <person name="Baulcombe D."/>
            <person name="Birren B.W."/>
            <person name="Brown W."/>
            <person name="Ekwall K."/>
            <person name="Kellis M."/>
            <person name="Leatherwood J."/>
            <person name="Levin H."/>
            <person name="Margalit H."/>
            <person name="Martienssen R."/>
            <person name="Nieduszynski C.A."/>
            <person name="Spatafora J.W."/>
            <person name="Friedman N."/>
            <person name="Dalgaard J.Z."/>
            <person name="Baumann P."/>
            <person name="Niki H."/>
            <person name="Regev A."/>
            <person name="Nusbaum C."/>
        </authorList>
    </citation>
    <scope>NUCLEOTIDE SEQUENCE [LARGE SCALE GENOMIC DNA]</scope>
    <source>
        <strain evidence="9">yFS286</strain>
    </source>
</reference>
<dbReference type="GO" id="GO:0005525">
    <property type="term" value="F:GTP binding"/>
    <property type="evidence" value="ECO:0007669"/>
    <property type="project" value="UniProtKB-KW"/>
</dbReference>
<keyword evidence="5" id="KW-0342">GTP-binding</keyword>
<dbReference type="Proteomes" id="UP000016088">
    <property type="component" value="Unassembled WGS sequence"/>
</dbReference>
<dbReference type="OMA" id="VNKADMM"/>
<dbReference type="GO" id="GO:0005829">
    <property type="term" value="C:cytosol"/>
    <property type="evidence" value="ECO:0007669"/>
    <property type="project" value="TreeGrafter"/>
</dbReference>
<dbReference type="CDD" id="cd01857">
    <property type="entry name" value="HSR1_MMR1"/>
    <property type="match status" value="1"/>
</dbReference>
<accession>S9PVL9</accession>
<evidence type="ECO:0000256" key="5">
    <source>
        <dbReference type="ARBA" id="ARBA00023134"/>
    </source>
</evidence>